<keyword evidence="3" id="KW-1185">Reference proteome</keyword>
<dbReference type="InterPro" id="IPR012062">
    <property type="entry name" value="GatZ/KbaZ-like"/>
</dbReference>
<dbReference type="Proteomes" id="UP000233491">
    <property type="component" value="Unassembled WGS sequence"/>
</dbReference>
<reference evidence="2 3" key="1">
    <citation type="submission" date="2017-12" db="EMBL/GenBank/DDBJ databases">
        <title>Anaerobic carbon monoxide metabolism by Pleomorphomonas carboxyditropha sp. nov., a new mesophilic hydrogenogenic carboxidotroph.</title>
        <authorList>
            <person name="Esquivel-Elizondo S."/>
            <person name="Krajmalnik-Brown R."/>
        </authorList>
    </citation>
    <scope>NUCLEOTIDE SEQUENCE [LARGE SCALE GENOMIC DNA]</scope>
    <source>
        <strain evidence="2 3">R5-392</strain>
    </source>
</reference>
<dbReference type="PIRSF" id="PIRSF009264">
    <property type="entry name" value="TagBP_ald_AgaZ"/>
    <property type="match status" value="1"/>
</dbReference>
<accession>A0A1I4U0A7</accession>
<comment type="caution">
    <text evidence="2">The sequence shown here is derived from an EMBL/GenBank/DDBJ whole genome shotgun (WGS) entry which is preliminary data.</text>
</comment>
<dbReference type="NCBIfam" id="TIGR02810">
    <property type="entry name" value="agaZ_gatZ"/>
    <property type="match status" value="1"/>
</dbReference>
<evidence type="ECO:0000313" key="3">
    <source>
        <dbReference type="Proteomes" id="UP000233491"/>
    </source>
</evidence>
<dbReference type="OrthoDB" id="1672942at2"/>
<dbReference type="RefSeq" id="WP_101290943.1">
    <property type="nucleotide sequence ID" value="NZ_FOUQ01000006.1"/>
</dbReference>
<dbReference type="SUPFAM" id="SSF51569">
    <property type="entry name" value="Aldolase"/>
    <property type="match status" value="1"/>
</dbReference>
<comment type="pathway">
    <text evidence="1">Carbohydrate metabolism.</text>
</comment>
<gene>
    <name evidence="2" type="ORF">CXZ10_19060</name>
</gene>
<dbReference type="InterPro" id="IPR013785">
    <property type="entry name" value="Aldolase_TIM"/>
</dbReference>
<dbReference type="NCBIfam" id="NF011626">
    <property type="entry name" value="PRK15052.1"/>
    <property type="match status" value="1"/>
</dbReference>
<organism evidence="2 3">
    <name type="scientific">Pleomorphomonas diazotrophica</name>
    <dbReference type="NCBI Taxonomy" id="1166257"/>
    <lineage>
        <taxon>Bacteria</taxon>
        <taxon>Pseudomonadati</taxon>
        <taxon>Pseudomonadota</taxon>
        <taxon>Alphaproteobacteria</taxon>
        <taxon>Hyphomicrobiales</taxon>
        <taxon>Pleomorphomonadaceae</taxon>
        <taxon>Pleomorphomonas</taxon>
    </lineage>
</organism>
<dbReference type="PANTHER" id="PTHR32502:SF12">
    <property type="entry name" value="D-TAGATOSE-1,6-BISPHOSPHATE ALDOLASE SUBUNIT GATZ"/>
    <property type="match status" value="1"/>
</dbReference>
<name>A0A1I4U0A7_9HYPH</name>
<dbReference type="PANTHER" id="PTHR32502">
    <property type="entry name" value="N-ACETYLGALACTOSAMINE PERMEASE II COMPONENT-RELATED"/>
    <property type="match status" value="1"/>
</dbReference>
<dbReference type="Pfam" id="PF08013">
    <property type="entry name" value="GatZ_KbaZ-like"/>
    <property type="match status" value="1"/>
</dbReference>
<dbReference type="GO" id="GO:0005886">
    <property type="term" value="C:plasma membrane"/>
    <property type="evidence" value="ECO:0007669"/>
    <property type="project" value="TreeGrafter"/>
</dbReference>
<dbReference type="GO" id="GO:0005975">
    <property type="term" value="P:carbohydrate metabolic process"/>
    <property type="evidence" value="ECO:0007669"/>
    <property type="project" value="InterPro"/>
</dbReference>
<protein>
    <submittedName>
        <fullName evidence="2">Tagatose-bisphosphate aldolase</fullName>
    </submittedName>
</protein>
<dbReference type="GO" id="GO:0009401">
    <property type="term" value="P:phosphoenolpyruvate-dependent sugar phosphotransferase system"/>
    <property type="evidence" value="ECO:0007669"/>
    <property type="project" value="TreeGrafter"/>
</dbReference>
<proteinExistence type="predicted"/>
<evidence type="ECO:0000256" key="1">
    <source>
        <dbReference type="ARBA" id="ARBA00005007"/>
    </source>
</evidence>
<dbReference type="AlphaFoldDB" id="A0A1I4U0A7"/>
<evidence type="ECO:0000313" key="2">
    <source>
        <dbReference type="EMBL" id="PKR87820.1"/>
    </source>
</evidence>
<dbReference type="EMBL" id="PJNW01000016">
    <property type="protein sequence ID" value="PKR87820.1"/>
    <property type="molecule type" value="Genomic_DNA"/>
</dbReference>
<dbReference type="Gene3D" id="3.20.20.70">
    <property type="entry name" value="Aldolase class I"/>
    <property type="match status" value="1"/>
</dbReference>
<dbReference type="Gene3D" id="1.10.400.20">
    <property type="entry name" value="putative tagatose 6-phosphate kinase domain like"/>
    <property type="match status" value="1"/>
</dbReference>
<dbReference type="InterPro" id="IPR050303">
    <property type="entry name" value="GatZ_KbaZ_carbometab"/>
</dbReference>
<sequence length="420" mass="46131">MRNILARHAVGEPVGICSVCSAHPLVIRAALLYDLHTDRVVLIEATSNQVNQFGGYTGMTAAGFRDFVWGIADEIGFPRERLLLGGDHLGPNTWRNKKPAEAMELSKRLLADYVAAGFSKIHLDASMAVAGETDPIDPALAAERAADLCAAAEAARPQGVAPLYIIGTEVPVPGGEANGLAGIQVTRTVDVEATIETHRRAFAARGLDAAFERVVGVVVQPGVDFDNAGIIAYAPEKAVGLSRFIEKHKGLVYEAHSTDFQPRQRLRELVRDHFAILKVGPALTYALREGLFALASIESEMVPTERRSHLREVIERIMLDEPGYWQKYYPGTFSEQSLLRIYSQSDRIRYYWPHPAVSSAVDRLMANLSSEKLPAGLVRQYAGLERARLGDGSITAQSIVMDKIWQVLDDYRFGCYGQLS</sequence>